<dbReference type="InterPro" id="IPR050846">
    <property type="entry name" value="TLCD"/>
</dbReference>
<dbReference type="Proteomes" id="UP000094112">
    <property type="component" value="Unassembled WGS sequence"/>
</dbReference>
<comment type="subcellular location">
    <subcellularLocation>
        <location evidence="1">Membrane</location>
        <topology evidence="1">Multi-pass membrane protein</topology>
    </subcellularLocation>
</comment>
<dbReference type="PROSITE" id="PS50922">
    <property type="entry name" value="TLC"/>
    <property type="match status" value="1"/>
</dbReference>
<dbReference type="OrthoDB" id="10266980at2759"/>
<evidence type="ECO:0000256" key="1">
    <source>
        <dbReference type="ARBA" id="ARBA00004141"/>
    </source>
</evidence>
<evidence type="ECO:0000256" key="5">
    <source>
        <dbReference type="PROSITE-ProRule" id="PRU00205"/>
    </source>
</evidence>
<sequence length="268" mass="30865">MVARDIFLQYRPFITEPKNYYEAHYHEILASALFYHVLYLSSPVISKALFGDNYRSLSRKGKKNFDIHIVSMVQCLISIAVIIPLYGNEYLAEDPIFHYLPYAGFVSAITIGYFIWDLYICLRYFKMFGIGFLIHAFASLFVFCQTLRPFCLAWVAGFLSFELSTPFVNVNWFVSKLPAGTVPFYIQAINGLLLMITFFIVRIIWGFYAIYKVSGQLYAVKDRLPLWLPLIIVGLNFGLDALNVYWFKKMVAIAAKKFSGSSSQKKVE</sequence>
<evidence type="ECO:0000256" key="6">
    <source>
        <dbReference type="SAM" id="Phobius"/>
    </source>
</evidence>
<feature type="transmembrane region" description="Helical" evidence="6">
    <location>
        <begin position="154"/>
        <end position="174"/>
    </location>
</feature>
<dbReference type="RefSeq" id="XP_019039357.1">
    <property type="nucleotide sequence ID" value="XM_019181713.1"/>
</dbReference>
<keyword evidence="4 5" id="KW-0472">Membrane</keyword>
<evidence type="ECO:0000256" key="3">
    <source>
        <dbReference type="ARBA" id="ARBA00022989"/>
    </source>
</evidence>
<dbReference type="PANTHER" id="PTHR13439:SF0">
    <property type="entry name" value="TOPOISOMERASE I DAMAGE AFFECTED PROTEIN 4"/>
    <property type="match status" value="1"/>
</dbReference>
<dbReference type="GO" id="GO:0055088">
    <property type="term" value="P:lipid homeostasis"/>
    <property type="evidence" value="ECO:0007669"/>
    <property type="project" value="TreeGrafter"/>
</dbReference>
<feature type="domain" description="TLC" evidence="7">
    <location>
        <begin position="60"/>
        <end position="259"/>
    </location>
</feature>
<keyword evidence="3 6" id="KW-1133">Transmembrane helix</keyword>
<feature type="transmembrane region" description="Helical" evidence="6">
    <location>
        <begin position="99"/>
        <end position="116"/>
    </location>
</feature>
<dbReference type="Pfam" id="PF03798">
    <property type="entry name" value="TRAM_LAG1_CLN8"/>
    <property type="match status" value="1"/>
</dbReference>
<evidence type="ECO:0000256" key="2">
    <source>
        <dbReference type="ARBA" id="ARBA00022692"/>
    </source>
</evidence>
<accession>A0A1E3P4F9</accession>
<feature type="transmembrane region" description="Helical" evidence="6">
    <location>
        <begin position="128"/>
        <end position="148"/>
    </location>
</feature>
<feature type="transmembrane region" description="Helical" evidence="6">
    <location>
        <begin position="67"/>
        <end position="87"/>
    </location>
</feature>
<name>A0A1E3P4F9_WICAA</name>
<proteinExistence type="predicted"/>
<feature type="transmembrane region" description="Helical" evidence="6">
    <location>
        <begin position="186"/>
        <end position="211"/>
    </location>
</feature>
<gene>
    <name evidence="8" type="ORF">WICANDRAFT_30293</name>
</gene>
<dbReference type="GO" id="GO:0016020">
    <property type="term" value="C:membrane"/>
    <property type="evidence" value="ECO:0007669"/>
    <property type="project" value="UniProtKB-SubCell"/>
</dbReference>
<dbReference type="GeneID" id="30198959"/>
<dbReference type="STRING" id="683960.A0A1E3P4F9"/>
<dbReference type="AlphaFoldDB" id="A0A1E3P4F9"/>
<evidence type="ECO:0000313" key="9">
    <source>
        <dbReference type="Proteomes" id="UP000094112"/>
    </source>
</evidence>
<dbReference type="GO" id="GO:0005783">
    <property type="term" value="C:endoplasmic reticulum"/>
    <property type="evidence" value="ECO:0007669"/>
    <property type="project" value="TreeGrafter"/>
</dbReference>
<keyword evidence="9" id="KW-1185">Reference proteome</keyword>
<feature type="transmembrane region" description="Helical" evidence="6">
    <location>
        <begin position="226"/>
        <end position="247"/>
    </location>
</feature>
<dbReference type="PANTHER" id="PTHR13439">
    <property type="entry name" value="CT120 PROTEIN"/>
    <property type="match status" value="1"/>
</dbReference>
<dbReference type="InterPro" id="IPR006634">
    <property type="entry name" value="TLC-dom"/>
</dbReference>
<organism evidence="8 9">
    <name type="scientific">Wickerhamomyces anomalus (strain ATCC 58044 / CBS 1984 / NCYC 433 / NRRL Y-366-8)</name>
    <name type="common">Yeast</name>
    <name type="synonym">Hansenula anomala</name>
    <dbReference type="NCBI Taxonomy" id="683960"/>
    <lineage>
        <taxon>Eukaryota</taxon>
        <taxon>Fungi</taxon>
        <taxon>Dikarya</taxon>
        <taxon>Ascomycota</taxon>
        <taxon>Saccharomycotina</taxon>
        <taxon>Saccharomycetes</taxon>
        <taxon>Phaffomycetales</taxon>
        <taxon>Wickerhamomycetaceae</taxon>
        <taxon>Wickerhamomyces</taxon>
    </lineage>
</organism>
<reference evidence="8 9" key="1">
    <citation type="journal article" date="2016" name="Proc. Natl. Acad. Sci. U.S.A.">
        <title>Comparative genomics of biotechnologically important yeasts.</title>
        <authorList>
            <person name="Riley R."/>
            <person name="Haridas S."/>
            <person name="Wolfe K.H."/>
            <person name="Lopes M.R."/>
            <person name="Hittinger C.T."/>
            <person name="Goeker M."/>
            <person name="Salamov A.A."/>
            <person name="Wisecaver J.H."/>
            <person name="Long T.M."/>
            <person name="Calvey C.H."/>
            <person name="Aerts A.L."/>
            <person name="Barry K.W."/>
            <person name="Choi C."/>
            <person name="Clum A."/>
            <person name="Coughlan A.Y."/>
            <person name="Deshpande S."/>
            <person name="Douglass A.P."/>
            <person name="Hanson S.J."/>
            <person name="Klenk H.-P."/>
            <person name="LaButti K.M."/>
            <person name="Lapidus A."/>
            <person name="Lindquist E.A."/>
            <person name="Lipzen A.M."/>
            <person name="Meier-Kolthoff J.P."/>
            <person name="Ohm R.A."/>
            <person name="Otillar R.P."/>
            <person name="Pangilinan J.L."/>
            <person name="Peng Y."/>
            <person name="Rokas A."/>
            <person name="Rosa C.A."/>
            <person name="Scheuner C."/>
            <person name="Sibirny A.A."/>
            <person name="Slot J.C."/>
            <person name="Stielow J.B."/>
            <person name="Sun H."/>
            <person name="Kurtzman C.P."/>
            <person name="Blackwell M."/>
            <person name="Grigoriev I.V."/>
            <person name="Jeffries T.W."/>
        </authorList>
    </citation>
    <scope>NUCLEOTIDE SEQUENCE [LARGE SCALE GENOMIC DNA]</scope>
    <source>
        <strain evidence="9">ATCC 58044 / CBS 1984 / NCYC 433 / NRRL Y-366-8</strain>
    </source>
</reference>
<dbReference type="EMBL" id="KV454210">
    <property type="protein sequence ID" value="ODQ60150.1"/>
    <property type="molecule type" value="Genomic_DNA"/>
</dbReference>
<evidence type="ECO:0000313" key="8">
    <source>
        <dbReference type="EMBL" id="ODQ60150.1"/>
    </source>
</evidence>
<evidence type="ECO:0000259" key="7">
    <source>
        <dbReference type="PROSITE" id="PS50922"/>
    </source>
</evidence>
<dbReference type="SMART" id="SM00724">
    <property type="entry name" value="TLC"/>
    <property type="match status" value="1"/>
</dbReference>
<protein>
    <recommendedName>
        <fullName evidence="7">TLC domain-containing protein</fullName>
    </recommendedName>
</protein>
<evidence type="ECO:0000256" key="4">
    <source>
        <dbReference type="ARBA" id="ARBA00023136"/>
    </source>
</evidence>
<keyword evidence="2 5" id="KW-0812">Transmembrane</keyword>